<dbReference type="Proteomes" id="UP000694232">
    <property type="component" value="Chromosome 2"/>
</dbReference>
<proteinExistence type="predicted"/>
<reference evidence="2" key="1">
    <citation type="submission" date="2021-06" db="EMBL/GenBank/DDBJ databases">
        <title>Vibrio nov. sp., novel gut bacterium isolated from Yellow Sea oyster.</title>
        <authorList>
            <person name="Muhammad N."/>
            <person name="Nguyen T.H."/>
            <person name="Lee Y.-J."/>
            <person name="Ko J."/>
            <person name="Kim S.-G."/>
        </authorList>
    </citation>
    <scope>NUCLEOTIDE SEQUENCE</scope>
    <source>
        <strain evidence="2">OG9-811</strain>
    </source>
</reference>
<feature type="transmembrane region" description="Helical" evidence="1">
    <location>
        <begin position="66"/>
        <end position="85"/>
    </location>
</feature>
<dbReference type="EMBL" id="CP076642">
    <property type="protein sequence ID" value="QXO15647.1"/>
    <property type="molecule type" value="Genomic_DNA"/>
</dbReference>
<sequence>MISNSSSFPFVSGQKTDIAFGDSQVLSPLPIKSLVKRAKSCNQLINKNSSYIDIGGVGGVIFQTQLMWMVFCIGFSLFLLPYSYLGGVEGMYQNSFREVLINGEWQNEFRDQEFYSALFVSFVPFLGLLFIIFKTMFSMRKQLSQTLPVRFHRQRREVLFSRWNEELKKTETRVVPWEHVYAMVGQSRTVSTGGVMSSASLMIAANDEDHYGHFWSALQIGSIDKFYAASVWGDDSRLYGRGAGCHR</sequence>
<dbReference type="AlphaFoldDB" id="A0A975YLH4"/>
<keyword evidence="1" id="KW-1133">Transmembrane helix</keyword>
<keyword evidence="3" id="KW-1185">Reference proteome</keyword>
<accession>A0A975YLH4</accession>
<dbReference type="KEGG" id="vos:KNV97_04340"/>
<protein>
    <submittedName>
        <fullName evidence="2">Uncharacterized protein</fullName>
    </submittedName>
</protein>
<organism evidence="2 3">
    <name type="scientific">Vibrio ostreae</name>
    <dbReference type="NCBI Taxonomy" id="2841925"/>
    <lineage>
        <taxon>Bacteria</taxon>
        <taxon>Pseudomonadati</taxon>
        <taxon>Pseudomonadota</taxon>
        <taxon>Gammaproteobacteria</taxon>
        <taxon>Vibrionales</taxon>
        <taxon>Vibrionaceae</taxon>
        <taxon>Vibrio</taxon>
    </lineage>
</organism>
<name>A0A975YLH4_9VIBR</name>
<keyword evidence="1" id="KW-0472">Membrane</keyword>
<evidence type="ECO:0000313" key="3">
    <source>
        <dbReference type="Proteomes" id="UP000694232"/>
    </source>
</evidence>
<gene>
    <name evidence="2" type="ORF">KNV97_04340</name>
</gene>
<dbReference type="RefSeq" id="WP_218561617.1">
    <property type="nucleotide sequence ID" value="NZ_CP076642.1"/>
</dbReference>
<evidence type="ECO:0000313" key="2">
    <source>
        <dbReference type="EMBL" id="QXO15647.1"/>
    </source>
</evidence>
<evidence type="ECO:0000256" key="1">
    <source>
        <dbReference type="SAM" id="Phobius"/>
    </source>
</evidence>
<feature type="transmembrane region" description="Helical" evidence="1">
    <location>
        <begin position="114"/>
        <end position="133"/>
    </location>
</feature>
<keyword evidence="1" id="KW-0812">Transmembrane</keyword>